<sequence>MTLFRRARILLVAAAVGLSGFEVAEQLSIPLTDGIATPAEARIGRPLTPFSVAGVARRTVRRCAVGVYYC</sequence>
<organism evidence="2 3">
    <name type="scientific">Rhizobium gallicum</name>
    <dbReference type="NCBI Taxonomy" id="56730"/>
    <lineage>
        <taxon>Bacteria</taxon>
        <taxon>Pseudomonadati</taxon>
        <taxon>Pseudomonadota</taxon>
        <taxon>Alphaproteobacteria</taxon>
        <taxon>Hyphomicrobiales</taxon>
        <taxon>Rhizobiaceae</taxon>
        <taxon>Rhizobium/Agrobacterium group</taxon>
        <taxon>Rhizobium</taxon>
    </lineage>
</organism>
<feature type="signal peptide" evidence="1">
    <location>
        <begin position="1"/>
        <end position="24"/>
    </location>
</feature>
<feature type="chain" id="PRO_5012250567" evidence="1">
    <location>
        <begin position="25"/>
        <end position="70"/>
    </location>
</feature>
<protein>
    <submittedName>
        <fullName evidence="2">Uncharacterized protein</fullName>
    </submittedName>
</protein>
<dbReference type="EMBL" id="CP017105">
    <property type="protein sequence ID" value="APO72693.1"/>
    <property type="molecule type" value="Genomic_DNA"/>
</dbReference>
<evidence type="ECO:0000313" key="2">
    <source>
        <dbReference type="EMBL" id="APO72693.1"/>
    </source>
</evidence>
<dbReference type="OrthoDB" id="7889192at2"/>
<dbReference type="AlphaFoldDB" id="A0A1L5NXQ6"/>
<reference evidence="2 3" key="1">
    <citation type="submission" date="2016-09" db="EMBL/GenBank/DDBJ databases">
        <title>The complete genome sequences of Rhizobium gallicum, symbiovars gallicum and phaseoli, symbionts associated to common bean (Phaseolus vulgaris).</title>
        <authorList>
            <person name="Bustos P."/>
            <person name="Santamaria R.I."/>
            <person name="Perez-Carrascal O.M."/>
            <person name="Juarez S."/>
            <person name="Lozano L."/>
            <person name="Martinez-Flores I."/>
            <person name="Martinez-Romero E."/>
            <person name="Cevallos M."/>
            <person name="Romero D."/>
            <person name="Davila G."/>
            <person name="Gonzalez V."/>
        </authorList>
    </citation>
    <scope>NUCLEOTIDE SEQUENCE [LARGE SCALE GENOMIC DNA]</scope>
    <source>
        <strain evidence="2 3">IE4872</strain>
        <plasmid evidence="3">prgalie4872d</plasmid>
    </source>
</reference>
<proteinExistence type="predicted"/>
<name>A0A1L5NXQ6_9HYPH</name>
<keyword evidence="1" id="KW-0732">Signal</keyword>
<evidence type="ECO:0000256" key="1">
    <source>
        <dbReference type="SAM" id="SignalP"/>
    </source>
</evidence>
<evidence type="ECO:0000313" key="3">
    <source>
        <dbReference type="Proteomes" id="UP000184749"/>
    </source>
</evidence>
<gene>
    <name evidence="2" type="ORF">IE4872_PD02181</name>
</gene>
<dbReference type="RefSeq" id="WP_074072839.1">
    <property type="nucleotide sequence ID" value="NZ_CP017105.1"/>
</dbReference>
<keyword evidence="2" id="KW-0614">Plasmid</keyword>
<dbReference type="Proteomes" id="UP000184749">
    <property type="component" value="Plasmid pRgalIE4872d"/>
</dbReference>
<accession>A0A1L5NXQ6</accession>
<geneLocation type="plasmid" evidence="3">
    <name>prgalie4872d</name>
</geneLocation>